<protein>
    <recommendedName>
        <fullName evidence="11">DNA integrity scanning protein DisA</fullName>
    </recommendedName>
    <alternativeName>
        <fullName evidence="11">Cyclic di-AMP synthase</fullName>
        <shortName evidence="11">c-di-AMP synthase</shortName>
    </alternativeName>
    <alternativeName>
        <fullName evidence="11">Diadenylate cyclase</fullName>
        <ecNumber evidence="11">2.7.7.85</ecNumber>
    </alternativeName>
</protein>
<evidence type="ECO:0000256" key="1">
    <source>
        <dbReference type="ARBA" id="ARBA00000877"/>
    </source>
</evidence>
<dbReference type="SUPFAM" id="SSF47781">
    <property type="entry name" value="RuvA domain 2-like"/>
    <property type="match status" value="1"/>
</dbReference>
<dbReference type="Gene3D" id="1.10.150.20">
    <property type="entry name" value="5' to 3' exonuclease, C-terminal subdomain"/>
    <property type="match status" value="1"/>
</dbReference>
<comment type="cofactor">
    <cofactor evidence="2 11">
        <name>Mg(2+)</name>
        <dbReference type="ChEBI" id="CHEBI:18420"/>
    </cofactor>
</comment>
<dbReference type="OrthoDB" id="41841at2"/>
<evidence type="ECO:0000256" key="7">
    <source>
        <dbReference type="ARBA" id="ARBA00022840"/>
    </source>
</evidence>
<evidence type="ECO:0000256" key="10">
    <source>
        <dbReference type="ARBA" id="ARBA00023204"/>
    </source>
</evidence>
<dbReference type="GO" id="GO:0006281">
    <property type="term" value="P:DNA repair"/>
    <property type="evidence" value="ECO:0007669"/>
    <property type="project" value="UniProtKB-UniRule"/>
</dbReference>
<evidence type="ECO:0000313" key="13">
    <source>
        <dbReference type="EMBL" id="AKK03967.1"/>
    </source>
</evidence>
<proteinExistence type="inferred from homology"/>
<dbReference type="InterPro" id="IPR023763">
    <property type="entry name" value="DNA_integrity_scanning_protein"/>
</dbReference>
<sequence>MTEPAVPQTATLRDTLERLAPGTPLRDGLERILRGRTGALIVLGYDADVEAISDGGFEIDVPFAPTRVRELCKMDGAVILSSDGNRIRRANVQLMPAPSFPTEESGTRHRSAERTALQTGYPVIAVSQSMNIITVYVEKQRHILEGSSDILSRANQGIATMERYRTRLDQVNERLFVAEMHNYATVSDVITVIQRMDMLKRAAESIDRDVVELGTDGKQLGAQLEELSGDNAKDRELILRDYLVTGGLPTSDDIQHALKELDRLDEKDIVKPTHIARILGLPTAEEALHQWIVPRGYRVLGRVPRVQPFLMDKLVAAFGDINKLTEASVEDIAAVENVGTLWARHIRDGIVRLRA</sequence>
<evidence type="ECO:0000256" key="3">
    <source>
        <dbReference type="ARBA" id="ARBA00022679"/>
    </source>
</evidence>
<name>A0A0G3GYM0_9CORY</name>
<keyword evidence="5 11" id="KW-0547">Nucleotide-binding</keyword>
<feature type="binding site" evidence="11">
    <location>
        <position position="76"/>
    </location>
    <ligand>
        <name>ATP</name>
        <dbReference type="ChEBI" id="CHEBI:30616"/>
    </ligand>
</feature>
<evidence type="ECO:0000256" key="4">
    <source>
        <dbReference type="ARBA" id="ARBA00022695"/>
    </source>
</evidence>
<dbReference type="InterPro" id="IPR003390">
    <property type="entry name" value="DNA_integrity_scan_DisA_N"/>
</dbReference>
<evidence type="ECO:0000256" key="11">
    <source>
        <dbReference type="HAMAP-Rule" id="MF_01438"/>
    </source>
</evidence>
<keyword evidence="7 11" id="KW-0067">ATP-binding</keyword>
<dbReference type="InterPro" id="IPR018906">
    <property type="entry name" value="DNA_integrity_scan_DisA_link"/>
</dbReference>
<comment type="catalytic activity">
    <reaction evidence="1 11">
        <text>2 ATP = 3',3'-c-di-AMP + 2 diphosphate</text>
        <dbReference type="Rhea" id="RHEA:35655"/>
        <dbReference type="ChEBI" id="CHEBI:30616"/>
        <dbReference type="ChEBI" id="CHEBI:33019"/>
        <dbReference type="ChEBI" id="CHEBI:71500"/>
        <dbReference type="EC" id="2.7.7.85"/>
    </reaction>
</comment>
<keyword evidence="6 11" id="KW-0227">DNA damage</keyword>
<dbReference type="GO" id="GO:0106408">
    <property type="term" value="F:diadenylate cyclase activity"/>
    <property type="evidence" value="ECO:0007669"/>
    <property type="project" value="UniProtKB-EC"/>
</dbReference>
<evidence type="ECO:0000256" key="6">
    <source>
        <dbReference type="ARBA" id="ARBA00022763"/>
    </source>
</evidence>
<keyword evidence="14" id="KW-1185">Reference proteome</keyword>
<dbReference type="InterPro" id="IPR010994">
    <property type="entry name" value="RuvA_2-like"/>
</dbReference>
<dbReference type="FunFam" id="3.40.1700.10:FF:000001">
    <property type="entry name" value="DNA integrity scanning protein DisA"/>
    <property type="match status" value="1"/>
</dbReference>
<keyword evidence="8 11" id="KW-0460">Magnesium</keyword>
<gene>
    <name evidence="11 13" type="primary">disA</name>
    <name evidence="13" type="ORF">CEPID_10690</name>
</gene>
<evidence type="ECO:0000256" key="8">
    <source>
        <dbReference type="ARBA" id="ARBA00022842"/>
    </source>
</evidence>
<comment type="subunit">
    <text evidence="11">Homooctamer.</text>
</comment>
<evidence type="ECO:0000259" key="12">
    <source>
        <dbReference type="PROSITE" id="PS51794"/>
    </source>
</evidence>
<dbReference type="EMBL" id="CP011541">
    <property type="protein sequence ID" value="AKK03967.1"/>
    <property type="molecule type" value="Genomic_DNA"/>
</dbReference>
<dbReference type="Pfam" id="PF10635">
    <property type="entry name" value="DisA-linker"/>
    <property type="match status" value="1"/>
</dbReference>
<dbReference type="PATRIC" id="fig|1050174.4.peg.2153"/>
<keyword evidence="9 11" id="KW-0238">DNA-binding</keyword>
<dbReference type="HAMAP" id="MF_01438">
    <property type="entry name" value="DisA"/>
    <property type="match status" value="1"/>
</dbReference>
<evidence type="ECO:0000256" key="9">
    <source>
        <dbReference type="ARBA" id="ARBA00023125"/>
    </source>
</evidence>
<keyword evidence="4 11" id="KW-0548">Nucleotidyltransferase</keyword>
<comment type="similarity">
    <text evidence="11">Belongs to the DisA family.</text>
</comment>
<dbReference type="GO" id="GO:0004016">
    <property type="term" value="F:adenylate cyclase activity"/>
    <property type="evidence" value="ECO:0007669"/>
    <property type="project" value="TreeGrafter"/>
</dbReference>
<comment type="function">
    <text evidence="11">Has also diadenylate cyclase activity, catalyzing the condensation of 2 ATP molecules into cyclic di-AMP (c-di-AMP). c-di-AMP likely acts as a signaling molecule that may couple DNA integrity with a cellular process.</text>
</comment>
<accession>A0A0G3GYM0</accession>
<feature type="binding site" evidence="11">
    <location>
        <position position="94"/>
    </location>
    <ligand>
        <name>ATP</name>
        <dbReference type="ChEBI" id="CHEBI:30616"/>
    </ligand>
</feature>
<dbReference type="STRING" id="1050174.CEPID_10690"/>
<keyword evidence="3 11" id="KW-0808">Transferase</keyword>
<dbReference type="InterPro" id="IPR050338">
    <property type="entry name" value="DisA"/>
</dbReference>
<dbReference type="PROSITE" id="PS51794">
    <property type="entry name" value="DAC"/>
    <property type="match status" value="1"/>
</dbReference>
<dbReference type="EC" id="2.7.7.85" evidence="11"/>
<evidence type="ECO:0000256" key="2">
    <source>
        <dbReference type="ARBA" id="ARBA00001946"/>
    </source>
</evidence>
<evidence type="ECO:0000313" key="14">
    <source>
        <dbReference type="Proteomes" id="UP000035368"/>
    </source>
</evidence>
<dbReference type="GO" id="GO:0003677">
    <property type="term" value="F:DNA binding"/>
    <property type="evidence" value="ECO:0007669"/>
    <property type="project" value="UniProtKB-UniRule"/>
</dbReference>
<dbReference type="KEGG" id="cei:CEPID_10690"/>
<dbReference type="Gene3D" id="3.40.1700.10">
    <property type="entry name" value="DNA integrity scanning protein, DisA, N-terminal domain"/>
    <property type="match status" value="1"/>
</dbReference>
<feature type="binding site" evidence="11">
    <location>
        <begin position="107"/>
        <end position="111"/>
    </location>
    <ligand>
        <name>ATP</name>
        <dbReference type="ChEBI" id="CHEBI:30616"/>
    </ligand>
</feature>
<dbReference type="Proteomes" id="UP000035368">
    <property type="component" value="Chromosome"/>
</dbReference>
<dbReference type="PANTHER" id="PTHR34185:SF3">
    <property type="entry name" value="DNA INTEGRITY SCANNING PROTEIN DISA"/>
    <property type="match status" value="1"/>
</dbReference>
<dbReference type="Pfam" id="PF02457">
    <property type="entry name" value="DAC"/>
    <property type="match status" value="1"/>
</dbReference>
<organism evidence="13 14">
    <name type="scientific">Corynebacterium epidermidicanis</name>
    <dbReference type="NCBI Taxonomy" id="1050174"/>
    <lineage>
        <taxon>Bacteria</taxon>
        <taxon>Bacillati</taxon>
        <taxon>Actinomycetota</taxon>
        <taxon>Actinomycetes</taxon>
        <taxon>Mycobacteriales</taxon>
        <taxon>Corynebacteriaceae</taxon>
        <taxon>Corynebacterium</taxon>
    </lineage>
</organism>
<dbReference type="PANTHER" id="PTHR34185">
    <property type="entry name" value="DIADENYLATE CYCLASE"/>
    <property type="match status" value="1"/>
</dbReference>
<feature type="domain" description="DAC" evidence="12">
    <location>
        <begin position="9"/>
        <end position="147"/>
    </location>
</feature>
<dbReference type="InterPro" id="IPR038331">
    <property type="entry name" value="DisA_sf"/>
</dbReference>
<reference evidence="13 14" key="1">
    <citation type="submission" date="2015-05" db="EMBL/GenBank/DDBJ databases">
        <title>Complete genome sequence of Corynebacterium epidermidicanis DSM 45586, isolated from the skin of a dog suffering from pruritus.</title>
        <authorList>
            <person name="Ruckert C."/>
            <person name="Albersmeier A."/>
            <person name="Winkler A."/>
            <person name="Tauch A."/>
        </authorList>
    </citation>
    <scope>NUCLEOTIDE SEQUENCE [LARGE SCALE GENOMIC DNA]</scope>
    <source>
        <strain evidence="13 14">DSM 45586</strain>
    </source>
</reference>
<dbReference type="InterPro" id="IPR036888">
    <property type="entry name" value="DNA_integrity_DisA_N_sf"/>
</dbReference>
<dbReference type="NCBIfam" id="NF010009">
    <property type="entry name" value="PRK13482.1"/>
    <property type="match status" value="1"/>
</dbReference>
<evidence type="ECO:0000256" key="5">
    <source>
        <dbReference type="ARBA" id="ARBA00022741"/>
    </source>
</evidence>
<dbReference type="Gene3D" id="1.20.1260.110">
    <property type="entry name" value="DNA integrity scanning linker region"/>
    <property type="match status" value="1"/>
</dbReference>
<keyword evidence="10 11" id="KW-0234">DNA repair</keyword>
<dbReference type="GO" id="GO:0005524">
    <property type="term" value="F:ATP binding"/>
    <property type="evidence" value="ECO:0007669"/>
    <property type="project" value="UniProtKB-UniRule"/>
</dbReference>
<dbReference type="SUPFAM" id="SSF143597">
    <property type="entry name" value="YojJ-like"/>
    <property type="match status" value="1"/>
</dbReference>
<comment type="function">
    <text evidence="11">Participates in a DNA-damage check-point. DisA forms globular foci that rapidly scan along the chromosomes searching for lesions.</text>
</comment>
<dbReference type="AlphaFoldDB" id="A0A0G3GYM0"/>